<dbReference type="Proteomes" id="UP000033497">
    <property type="component" value="Unassembled WGS sequence"/>
</dbReference>
<gene>
    <name evidence="1" type="ORF">MB09_12330</name>
</gene>
<comment type="caution">
    <text evidence="1">The sequence shown here is derived from an EMBL/GenBank/DDBJ whole genome shotgun (WGS) entry which is preliminary data.</text>
</comment>
<accession>A0ABR5DG93</accession>
<organism evidence="1 2">
    <name type="scientific">Aequorivita vladivostokensis</name>
    <dbReference type="NCBI Taxonomy" id="171194"/>
    <lineage>
        <taxon>Bacteria</taxon>
        <taxon>Pseudomonadati</taxon>
        <taxon>Bacteroidota</taxon>
        <taxon>Flavobacteriia</taxon>
        <taxon>Flavobacteriales</taxon>
        <taxon>Flavobacteriaceae</taxon>
        <taxon>Aequorivita</taxon>
    </lineage>
</organism>
<proteinExistence type="predicted"/>
<dbReference type="RefSeq" id="WP_045081211.1">
    <property type="nucleotide sequence ID" value="NZ_JSVU01000008.1"/>
</dbReference>
<name>A0ABR5DG93_9FLAO</name>
<sequence>MIKIIFSMFSIIVLGILALQSFQEEHNITEISRLSPNHQDITNFEQWLNEKSRESTLIILENGCLSFEDPPLPCACPTPTGGCIYIQPDAICYNGTQPFCP</sequence>
<protein>
    <submittedName>
        <fullName evidence="1">Uncharacterized protein</fullName>
    </submittedName>
</protein>
<reference evidence="1 2" key="1">
    <citation type="submission" date="2014-10" db="EMBL/GenBank/DDBJ databases">
        <title>Genome sequencing of Vitellibacter vladivostokensis KMM 3516.</title>
        <authorList>
            <person name="Thevarajoo S."/>
            <person name="Selvaratnam C."/>
            <person name="Goh K.M."/>
            <person name="Chong C.S."/>
        </authorList>
    </citation>
    <scope>NUCLEOTIDE SEQUENCE [LARGE SCALE GENOMIC DNA]</scope>
    <source>
        <strain evidence="1 2">KMM 3516</strain>
    </source>
</reference>
<evidence type="ECO:0000313" key="2">
    <source>
        <dbReference type="Proteomes" id="UP000033497"/>
    </source>
</evidence>
<evidence type="ECO:0000313" key="1">
    <source>
        <dbReference type="EMBL" id="KJJ37817.1"/>
    </source>
</evidence>
<dbReference type="EMBL" id="JSVU01000008">
    <property type="protein sequence ID" value="KJJ37817.1"/>
    <property type="molecule type" value="Genomic_DNA"/>
</dbReference>
<keyword evidence="2" id="KW-1185">Reference proteome</keyword>